<dbReference type="Gene3D" id="3.30.1110.10">
    <property type="match status" value="1"/>
</dbReference>
<reference evidence="5 6" key="1">
    <citation type="submission" date="2016-10" db="EMBL/GenBank/DDBJ databases">
        <authorList>
            <person name="Varghese N."/>
            <person name="Submissions S."/>
        </authorList>
    </citation>
    <scope>NUCLEOTIDE SEQUENCE [LARGE SCALE GENOMIC DNA]</scope>
    <source>
        <strain evidence="5 6">DSM 18839</strain>
    </source>
</reference>
<comment type="similarity">
    <text evidence="1">Belongs to the carbohydrate kinase PfkB family.</text>
</comment>
<evidence type="ECO:0000256" key="1">
    <source>
        <dbReference type="ARBA" id="ARBA00010688"/>
    </source>
</evidence>
<dbReference type="InterPro" id="IPR011611">
    <property type="entry name" value="PfkB_dom"/>
</dbReference>
<dbReference type="Proteomes" id="UP000198615">
    <property type="component" value="Unassembled WGS sequence"/>
</dbReference>
<evidence type="ECO:0000313" key="6">
    <source>
        <dbReference type="Proteomes" id="UP000198615"/>
    </source>
</evidence>
<organism evidence="5 6">
    <name type="scientific">Thalassobaculum litoreum DSM 18839</name>
    <dbReference type="NCBI Taxonomy" id="1123362"/>
    <lineage>
        <taxon>Bacteria</taxon>
        <taxon>Pseudomonadati</taxon>
        <taxon>Pseudomonadota</taxon>
        <taxon>Alphaproteobacteria</taxon>
        <taxon>Rhodospirillales</taxon>
        <taxon>Thalassobaculaceae</taxon>
        <taxon>Thalassobaculum</taxon>
    </lineage>
</organism>
<comment type="caution">
    <text evidence="5">The sequence shown here is derived from an EMBL/GenBank/DDBJ whole genome shotgun (WGS) entry which is preliminary data.</text>
</comment>
<dbReference type="InterPro" id="IPR029056">
    <property type="entry name" value="Ribokinase-like"/>
</dbReference>
<accession>A0A8G2EWB5</accession>
<keyword evidence="2" id="KW-0808">Transferase</keyword>
<sequence>MTKSLDVVAIGNAIVDVISRCDDAFLATEKVEKGAMTLIDAERSESLYAAMGPGVEMSGGSAGNTAAGLAALGSRTGYIGKVRDDGLGKVFRHDITAQGVRFETAAAPDGPPTARCLVLVTPDAQRSMSTFLGACVNLTPEDIPEDLIADAQVVYLEGYLWDQPEAKKAFVKAAEIAHRSGGKVALSLSDSFCVDRHRADFKELVKHHVDILFANEAESLSLFETDKFDDVLQAVRFEVETAALTRSEKGAVVVHRDEVHVLDAEPVAQVVDTTGAGDLYAAGFLHGYTAGKDAVTCGRMGAICASEIISHVGARPEADLKKLVAEKLG</sequence>
<dbReference type="Gene3D" id="3.40.1190.20">
    <property type="match status" value="1"/>
</dbReference>
<dbReference type="InterPro" id="IPR052700">
    <property type="entry name" value="Carb_kinase_PfkB-like"/>
</dbReference>
<evidence type="ECO:0000256" key="2">
    <source>
        <dbReference type="ARBA" id="ARBA00022679"/>
    </source>
</evidence>
<gene>
    <name evidence="5" type="ORF">SAMN05660686_02151</name>
</gene>
<evidence type="ECO:0000256" key="3">
    <source>
        <dbReference type="ARBA" id="ARBA00022777"/>
    </source>
</evidence>
<dbReference type="CDD" id="cd01168">
    <property type="entry name" value="adenosine_kinase"/>
    <property type="match status" value="1"/>
</dbReference>
<dbReference type="SUPFAM" id="SSF53613">
    <property type="entry name" value="Ribokinase-like"/>
    <property type="match status" value="1"/>
</dbReference>
<dbReference type="GO" id="GO:0016301">
    <property type="term" value="F:kinase activity"/>
    <property type="evidence" value="ECO:0007669"/>
    <property type="project" value="UniProtKB-KW"/>
</dbReference>
<dbReference type="PROSITE" id="PS00584">
    <property type="entry name" value="PFKB_KINASES_2"/>
    <property type="match status" value="1"/>
</dbReference>
<proteinExistence type="inferred from homology"/>
<dbReference type="RefSeq" id="WP_028796162.1">
    <property type="nucleotide sequence ID" value="NZ_FNBW01000006.1"/>
</dbReference>
<name>A0A8G2EWB5_9PROT</name>
<dbReference type="PANTHER" id="PTHR43320:SF3">
    <property type="entry name" value="CARBOHYDRATE KINASE PFKB DOMAIN-CONTAINING PROTEIN"/>
    <property type="match status" value="1"/>
</dbReference>
<dbReference type="InterPro" id="IPR002173">
    <property type="entry name" value="Carboh/pur_kinase_PfkB_CS"/>
</dbReference>
<dbReference type="EMBL" id="FNBW01000006">
    <property type="protein sequence ID" value="SDF74232.1"/>
    <property type="molecule type" value="Genomic_DNA"/>
</dbReference>
<keyword evidence="6" id="KW-1185">Reference proteome</keyword>
<evidence type="ECO:0000313" key="5">
    <source>
        <dbReference type="EMBL" id="SDF74232.1"/>
    </source>
</evidence>
<dbReference type="Pfam" id="PF00294">
    <property type="entry name" value="PfkB"/>
    <property type="match status" value="1"/>
</dbReference>
<dbReference type="PANTHER" id="PTHR43320">
    <property type="entry name" value="SUGAR KINASE"/>
    <property type="match status" value="1"/>
</dbReference>
<feature type="domain" description="Carbohydrate kinase PfkB" evidence="4">
    <location>
        <begin position="57"/>
        <end position="316"/>
    </location>
</feature>
<keyword evidence="3 5" id="KW-0418">Kinase</keyword>
<protein>
    <submittedName>
        <fullName evidence="5">Sugar or nucleoside kinase, ribokinase family</fullName>
    </submittedName>
</protein>
<evidence type="ECO:0000259" key="4">
    <source>
        <dbReference type="Pfam" id="PF00294"/>
    </source>
</evidence>
<dbReference type="AlphaFoldDB" id="A0A8G2EWB5"/>
<dbReference type="OrthoDB" id="9813569at2"/>